<dbReference type="Pfam" id="PF01762">
    <property type="entry name" value="Galactosyl_T"/>
    <property type="match status" value="1"/>
</dbReference>
<dbReference type="GO" id="GO:0000139">
    <property type="term" value="C:Golgi membrane"/>
    <property type="evidence" value="ECO:0007669"/>
    <property type="project" value="UniProtKB-SubCell"/>
</dbReference>
<name>A0A7J5ZUM4_AMEME</name>
<dbReference type="AlphaFoldDB" id="A0A7J5ZUM4"/>
<evidence type="ECO:0000256" key="7">
    <source>
        <dbReference type="ARBA" id="ARBA00022968"/>
    </source>
</evidence>
<accession>A0A7J5ZUM4</accession>
<evidence type="ECO:0000313" key="14">
    <source>
        <dbReference type="EMBL" id="KAF4074295.1"/>
    </source>
</evidence>
<evidence type="ECO:0000256" key="5">
    <source>
        <dbReference type="ARBA" id="ARBA00022679"/>
    </source>
</evidence>
<dbReference type="GO" id="GO:0008499">
    <property type="term" value="F:N-acetyl-beta-D-glucosaminide beta-(1,3)-galactosyltransferase activity"/>
    <property type="evidence" value="ECO:0007669"/>
    <property type="project" value="TreeGrafter"/>
</dbReference>
<keyword evidence="4 13" id="KW-0328">Glycosyltransferase</keyword>
<protein>
    <recommendedName>
        <fullName evidence="13">Hexosyltransferase</fullName>
        <ecNumber evidence="13">2.4.1.-</ecNumber>
    </recommendedName>
</protein>
<evidence type="ECO:0000256" key="10">
    <source>
        <dbReference type="ARBA" id="ARBA00023098"/>
    </source>
</evidence>
<sequence length="323" mass="37465">MTASLKSRIPRFLVLAALIALTWYAFEKRRSSLPPKPHRLLPMELYKIVSPLSYKYLLNQPGLCQNRKPFLVLLIPVTPQNSEARTTIRKTWGQENLVPNVDIARVFVLGEPREHDAKLEEDLQKESMAYRDIVQMNFLDSYNNLTIKTMMIMNWVASYCTSAKYAMKIDADIFLNVPYLVHYLQNKAKHNYITGSVINDGQPRRNQDSKWYLSEELYPENIFPPYLAGAAYVFSVDLSMKILLASKFVPPIPIEDVYVGLCLHFLSVQPEFAWKLLPYRKLFELRSLEYDRCTFSRLIIVTGFTSTKLMSMWTDFQNAAFSC</sequence>
<dbReference type="PANTHER" id="PTHR11214:SF361">
    <property type="entry name" value="HEXOSYLTRANSFERASE"/>
    <property type="match status" value="1"/>
</dbReference>
<dbReference type="Proteomes" id="UP000593565">
    <property type="component" value="Unassembled WGS sequence"/>
</dbReference>
<evidence type="ECO:0000256" key="12">
    <source>
        <dbReference type="ARBA" id="ARBA00023180"/>
    </source>
</evidence>
<evidence type="ECO:0000256" key="13">
    <source>
        <dbReference type="RuleBase" id="RU363063"/>
    </source>
</evidence>
<comment type="subcellular location">
    <subcellularLocation>
        <location evidence="1 13">Golgi apparatus membrane</location>
        <topology evidence="1 13">Single-pass type II membrane protein</topology>
    </subcellularLocation>
</comment>
<dbReference type="GO" id="GO:0006493">
    <property type="term" value="P:protein O-linked glycosylation"/>
    <property type="evidence" value="ECO:0007669"/>
    <property type="project" value="TreeGrafter"/>
</dbReference>
<proteinExistence type="inferred from homology"/>
<evidence type="ECO:0000256" key="9">
    <source>
        <dbReference type="ARBA" id="ARBA00023034"/>
    </source>
</evidence>
<dbReference type="EC" id="2.4.1.-" evidence="13"/>
<evidence type="ECO:0000256" key="1">
    <source>
        <dbReference type="ARBA" id="ARBA00004323"/>
    </source>
</evidence>
<keyword evidence="8" id="KW-1133">Transmembrane helix</keyword>
<evidence type="ECO:0000256" key="11">
    <source>
        <dbReference type="ARBA" id="ARBA00023136"/>
    </source>
</evidence>
<evidence type="ECO:0000256" key="6">
    <source>
        <dbReference type="ARBA" id="ARBA00022692"/>
    </source>
</evidence>
<dbReference type="Gene3D" id="3.90.550.50">
    <property type="match status" value="1"/>
</dbReference>
<comment type="pathway">
    <text evidence="2">Protein modification; protein glycosylation.</text>
</comment>
<keyword evidence="10" id="KW-0443">Lipid metabolism</keyword>
<dbReference type="EMBL" id="JAAGNN010000022">
    <property type="protein sequence ID" value="KAF4074295.1"/>
    <property type="molecule type" value="Genomic_DNA"/>
</dbReference>
<organism evidence="14 15">
    <name type="scientific">Ameiurus melas</name>
    <name type="common">Black bullhead</name>
    <name type="synonym">Silurus melas</name>
    <dbReference type="NCBI Taxonomy" id="219545"/>
    <lineage>
        <taxon>Eukaryota</taxon>
        <taxon>Metazoa</taxon>
        <taxon>Chordata</taxon>
        <taxon>Craniata</taxon>
        <taxon>Vertebrata</taxon>
        <taxon>Euteleostomi</taxon>
        <taxon>Actinopterygii</taxon>
        <taxon>Neopterygii</taxon>
        <taxon>Teleostei</taxon>
        <taxon>Ostariophysi</taxon>
        <taxon>Siluriformes</taxon>
        <taxon>Ictaluridae</taxon>
        <taxon>Ameiurus</taxon>
    </lineage>
</organism>
<keyword evidence="7" id="KW-0735">Signal-anchor</keyword>
<keyword evidence="12" id="KW-0325">Glycoprotein</keyword>
<evidence type="ECO:0000256" key="8">
    <source>
        <dbReference type="ARBA" id="ARBA00022989"/>
    </source>
</evidence>
<reference evidence="14 15" key="1">
    <citation type="submission" date="2020-02" db="EMBL/GenBank/DDBJ databases">
        <title>A chromosome-scale genome assembly of the black bullhead catfish (Ameiurus melas).</title>
        <authorList>
            <person name="Wen M."/>
            <person name="Zham M."/>
            <person name="Cabau C."/>
            <person name="Klopp C."/>
            <person name="Donnadieu C."/>
            <person name="Roques C."/>
            <person name="Bouchez O."/>
            <person name="Lampietro C."/>
            <person name="Jouanno E."/>
            <person name="Herpin A."/>
            <person name="Louis A."/>
            <person name="Berthelot C."/>
            <person name="Parey E."/>
            <person name="Roest-Crollius H."/>
            <person name="Braasch I."/>
            <person name="Postlethwait J."/>
            <person name="Robinson-Rechavi M."/>
            <person name="Echchiki A."/>
            <person name="Begum T."/>
            <person name="Montfort J."/>
            <person name="Schartl M."/>
            <person name="Bobe J."/>
            <person name="Guiguen Y."/>
        </authorList>
    </citation>
    <scope>NUCLEOTIDE SEQUENCE [LARGE SCALE GENOMIC DNA]</scope>
    <source>
        <strain evidence="14">M_S1</strain>
        <tissue evidence="14">Blood</tissue>
    </source>
</reference>
<dbReference type="PANTHER" id="PTHR11214">
    <property type="entry name" value="BETA-1,3-N-ACETYLGLUCOSAMINYLTRANSFERASE"/>
    <property type="match status" value="1"/>
</dbReference>
<dbReference type="GO" id="GO:0006629">
    <property type="term" value="P:lipid metabolic process"/>
    <property type="evidence" value="ECO:0007669"/>
    <property type="project" value="UniProtKB-KW"/>
</dbReference>
<keyword evidence="6" id="KW-0812">Transmembrane</keyword>
<evidence type="ECO:0000256" key="4">
    <source>
        <dbReference type="ARBA" id="ARBA00022676"/>
    </source>
</evidence>
<evidence type="ECO:0000313" key="15">
    <source>
        <dbReference type="Proteomes" id="UP000593565"/>
    </source>
</evidence>
<comment type="similarity">
    <text evidence="3 13">Belongs to the glycosyltransferase 31 family.</text>
</comment>
<keyword evidence="9 13" id="KW-0333">Golgi apparatus</keyword>
<comment type="caution">
    <text evidence="14">The sequence shown here is derived from an EMBL/GenBank/DDBJ whole genome shotgun (WGS) entry which is preliminary data.</text>
</comment>
<keyword evidence="5" id="KW-0808">Transferase</keyword>
<keyword evidence="11" id="KW-0472">Membrane</keyword>
<dbReference type="InterPro" id="IPR002659">
    <property type="entry name" value="Glyco_trans_31"/>
</dbReference>
<gene>
    <name evidence="14" type="ORF">AMELA_G00237900</name>
</gene>
<evidence type="ECO:0000256" key="3">
    <source>
        <dbReference type="ARBA" id="ARBA00008661"/>
    </source>
</evidence>
<keyword evidence="15" id="KW-1185">Reference proteome</keyword>
<dbReference type="OrthoDB" id="5957813at2759"/>
<evidence type="ECO:0000256" key="2">
    <source>
        <dbReference type="ARBA" id="ARBA00004922"/>
    </source>
</evidence>
<dbReference type="FunFam" id="3.90.550.50:FF:000001">
    <property type="entry name" value="Hexosyltransferase"/>
    <property type="match status" value="1"/>
</dbReference>